<dbReference type="GO" id="GO:0071218">
    <property type="term" value="P:cellular response to misfolded protein"/>
    <property type="evidence" value="ECO:0007669"/>
    <property type="project" value="TreeGrafter"/>
</dbReference>
<feature type="signal peptide" evidence="2">
    <location>
        <begin position="1"/>
        <end position="22"/>
    </location>
</feature>
<feature type="domain" description="Torsin-1A C-terminal" evidence="3">
    <location>
        <begin position="271"/>
        <end position="329"/>
    </location>
</feature>
<dbReference type="InterPro" id="IPR010448">
    <property type="entry name" value="Torsin"/>
</dbReference>
<dbReference type="PANTHER" id="PTHR10760:SF2">
    <property type="entry name" value="LD13476P-RELATED"/>
    <property type="match status" value="1"/>
</dbReference>
<dbReference type="GO" id="GO:0016887">
    <property type="term" value="F:ATP hydrolysis activity"/>
    <property type="evidence" value="ECO:0007669"/>
    <property type="project" value="InterPro"/>
</dbReference>
<evidence type="ECO:0000256" key="2">
    <source>
        <dbReference type="SAM" id="SignalP"/>
    </source>
</evidence>
<dbReference type="PANTHER" id="PTHR10760">
    <property type="entry name" value="TORSIN"/>
    <property type="match status" value="1"/>
</dbReference>
<reference evidence="4" key="1">
    <citation type="journal article" date="2014" name="PLoS Negl. Trop. Dis.">
        <title>Identification and characterization of seminal fluid proteins in the Asian tiger mosquito, Aedes albopictus.</title>
        <authorList>
            <person name="Boes K.E."/>
            <person name="Ribeiro J.M."/>
            <person name="Wong A."/>
            <person name="Harrington L.C."/>
            <person name="Wolfner M.F."/>
            <person name="Sirot L.K."/>
        </authorList>
    </citation>
    <scope>NUCLEOTIDE SEQUENCE</scope>
    <source>
        <tissue evidence="4">Reproductive organs</tissue>
    </source>
</reference>
<dbReference type="EMBL" id="GAPW01002423">
    <property type="protein sequence ID" value="JAC11175.1"/>
    <property type="molecule type" value="mRNA"/>
</dbReference>
<dbReference type="SUPFAM" id="SSF52540">
    <property type="entry name" value="P-loop containing nucleoside triphosphate hydrolases"/>
    <property type="match status" value="1"/>
</dbReference>
<protein>
    <submittedName>
        <fullName evidence="4">Putative torsin</fullName>
    </submittedName>
</protein>
<dbReference type="GO" id="GO:0012505">
    <property type="term" value="C:endomembrane system"/>
    <property type="evidence" value="ECO:0007669"/>
    <property type="project" value="UniProtKB-ARBA"/>
</dbReference>
<dbReference type="VEuPathDB" id="VectorBase:AALFPA_072805"/>
<feature type="chain" id="PRO_5001514245" evidence="2">
    <location>
        <begin position="23"/>
        <end position="339"/>
    </location>
</feature>
<evidence type="ECO:0000256" key="1">
    <source>
        <dbReference type="ARBA" id="ARBA00006235"/>
    </source>
</evidence>
<evidence type="ECO:0000313" key="4">
    <source>
        <dbReference type="EMBL" id="JAC11175.1"/>
    </source>
</evidence>
<dbReference type="Pfam" id="PF21376">
    <property type="entry name" value="TOR1A_C"/>
    <property type="match status" value="1"/>
</dbReference>
<sequence length="339" mass="38328">MIPARSILVLQGLLVLISFSDAFDPISATIGLGIAAGVGVKWKDQIADYTLCKFYECCRKPYLKSDVEGLKLNLTQHLFGQHIVQDVLVNAIGAHFDTIELSRKPLVMSFHGTSGTGKNYVSDFVAAALFEKGIESNFVYKFTATNTDKDLADKVKETVKKCEYSLFIFDEIEKMPMGVFDSIVSLLDHHSYLKGYDFSKAIFIFLSNSAGAEIAKKLKSLMDAGRYRDETELEDFQYIAQLGAYNVQGGLHRSKLIDSHVIDHFVPFLPLEPRHVEMCIKKEFMLRSCPNEASDEDVRKIIKDAMTYDDTKKFSNNGCKRISKKVESYCYQQKMKSQH</sequence>
<proteinExistence type="evidence at transcript level"/>
<comment type="similarity">
    <text evidence="1">Belongs to the ClpA/ClpB family. Torsin subfamily.</text>
</comment>
<dbReference type="InterPro" id="IPR049337">
    <property type="entry name" value="TOR1A_C"/>
</dbReference>
<accession>A0A023EQ48</accession>
<dbReference type="InterPro" id="IPR027417">
    <property type="entry name" value="P-loop_NTPase"/>
</dbReference>
<dbReference type="AlphaFoldDB" id="A0A023EQ48"/>
<evidence type="ECO:0000259" key="3">
    <source>
        <dbReference type="Pfam" id="PF21376"/>
    </source>
</evidence>
<organism evidence="4">
    <name type="scientific">Aedes albopictus</name>
    <name type="common">Asian tiger mosquito</name>
    <name type="synonym">Stegomyia albopicta</name>
    <dbReference type="NCBI Taxonomy" id="7160"/>
    <lineage>
        <taxon>Eukaryota</taxon>
        <taxon>Metazoa</taxon>
        <taxon>Ecdysozoa</taxon>
        <taxon>Arthropoda</taxon>
        <taxon>Hexapoda</taxon>
        <taxon>Insecta</taxon>
        <taxon>Pterygota</taxon>
        <taxon>Neoptera</taxon>
        <taxon>Endopterygota</taxon>
        <taxon>Diptera</taxon>
        <taxon>Nematocera</taxon>
        <taxon>Culicoidea</taxon>
        <taxon>Culicidae</taxon>
        <taxon>Culicinae</taxon>
        <taxon>Aedini</taxon>
        <taxon>Aedes</taxon>
        <taxon>Stegomyia</taxon>
    </lineage>
</organism>
<dbReference type="GO" id="GO:0005737">
    <property type="term" value="C:cytoplasm"/>
    <property type="evidence" value="ECO:0007669"/>
    <property type="project" value="UniProtKB-ARBA"/>
</dbReference>
<keyword evidence="2" id="KW-0732">Signal</keyword>
<dbReference type="VEuPathDB" id="VectorBase:AALF012492"/>
<dbReference type="Pfam" id="PF06309">
    <property type="entry name" value="Torsin"/>
    <property type="match status" value="1"/>
</dbReference>
<dbReference type="GO" id="GO:0005524">
    <property type="term" value="F:ATP binding"/>
    <property type="evidence" value="ECO:0007669"/>
    <property type="project" value="InterPro"/>
</dbReference>
<dbReference type="Gene3D" id="3.40.50.300">
    <property type="entry name" value="P-loop containing nucleotide triphosphate hydrolases"/>
    <property type="match status" value="1"/>
</dbReference>
<dbReference type="VEuPathDB" id="VectorBase:AALC636_000310"/>
<name>A0A023EQ48_AEDAL</name>